<reference evidence="1" key="1">
    <citation type="submission" date="2020-04" db="EMBL/GenBank/DDBJ databases">
        <authorList>
            <person name="Chiriac C."/>
            <person name="Salcher M."/>
            <person name="Ghai R."/>
            <person name="Kavagutti S V."/>
        </authorList>
    </citation>
    <scope>NUCLEOTIDE SEQUENCE</scope>
</reference>
<gene>
    <name evidence="1" type="ORF">UFOVP336_38</name>
</gene>
<dbReference type="EMBL" id="LR796359">
    <property type="protein sequence ID" value="CAB4139362.1"/>
    <property type="molecule type" value="Genomic_DNA"/>
</dbReference>
<organism evidence="1">
    <name type="scientific">uncultured Caudovirales phage</name>
    <dbReference type="NCBI Taxonomy" id="2100421"/>
    <lineage>
        <taxon>Viruses</taxon>
        <taxon>Duplodnaviria</taxon>
        <taxon>Heunggongvirae</taxon>
        <taxon>Uroviricota</taxon>
        <taxon>Caudoviricetes</taxon>
        <taxon>Peduoviridae</taxon>
        <taxon>Maltschvirus</taxon>
        <taxon>Maltschvirus maltsch</taxon>
    </lineage>
</organism>
<accession>A0A6J5LZM4</accession>
<name>A0A6J5LZM4_9CAUD</name>
<protein>
    <submittedName>
        <fullName evidence="1">Uncharacterized protein</fullName>
    </submittedName>
</protein>
<proteinExistence type="predicted"/>
<sequence length="55" mass="6384">MNVLGFHWITGVCFGIEFPPDNQDKETLAEDGPMPWVIVHLGIIRFYIIKYSMED</sequence>
<evidence type="ECO:0000313" key="1">
    <source>
        <dbReference type="EMBL" id="CAB4139362.1"/>
    </source>
</evidence>